<dbReference type="Proteomes" id="UP000476176">
    <property type="component" value="Unassembled WGS sequence"/>
</dbReference>
<dbReference type="Proteomes" id="UP000460718">
    <property type="component" value="Unassembled WGS sequence"/>
</dbReference>
<organism evidence="1 3">
    <name type="scientific">Phytophthora fragariae</name>
    <dbReference type="NCBI Taxonomy" id="53985"/>
    <lineage>
        <taxon>Eukaryota</taxon>
        <taxon>Sar</taxon>
        <taxon>Stramenopiles</taxon>
        <taxon>Oomycota</taxon>
        <taxon>Peronosporomycetes</taxon>
        <taxon>Peronosporales</taxon>
        <taxon>Peronosporaceae</taxon>
        <taxon>Phytophthora</taxon>
    </lineage>
</organism>
<gene>
    <name evidence="2" type="ORF">PF004_g7465</name>
    <name evidence="1" type="ORF">PF011_g7315</name>
</gene>
<evidence type="ECO:0000313" key="2">
    <source>
        <dbReference type="EMBL" id="KAE9240530.1"/>
    </source>
</evidence>
<protein>
    <submittedName>
        <fullName evidence="1">Uncharacterized protein</fullName>
    </submittedName>
</protein>
<dbReference type="EMBL" id="QXGC01000323">
    <property type="protein sequence ID" value="KAE9240530.1"/>
    <property type="molecule type" value="Genomic_DNA"/>
</dbReference>
<dbReference type="AlphaFoldDB" id="A0A6A3LIZ3"/>
<comment type="caution">
    <text evidence="1">The sequence shown here is derived from an EMBL/GenBank/DDBJ whole genome shotgun (WGS) entry which is preliminary data.</text>
</comment>
<proteinExistence type="predicted"/>
<reference evidence="3 4" key="1">
    <citation type="submission" date="2018-09" db="EMBL/GenBank/DDBJ databases">
        <title>Genomic investigation of the strawberry pathogen Phytophthora fragariae indicates pathogenicity is determined by transcriptional variation in three key races.</title>
        <authorList>
            <person name="Adams T.M."/>
            <person name="Armitage A.D."/>
            <person name="Sobczyk M.K."/>
            <person name="Bates H.J."/>
            <person name="Dunwell J.M."/>
            <person name="Nellist C.F."/>
            <person name="Harrison R.J."/>
        </authorList>
    </citation>
    <scope>NUCLEOTIDE SEQUENCE [LARGE SCALE GENOMIC DNA]</scope>
    <source>
        <strain evidence="2 4">BC-23</strain>
        <strain evidence="1 3">SCRP245</strain>
    </source>
</reference>
<dbReference type="EMBL" id="QXFW01000323">
    <property type="protein sequence ID" value="KAE9016114.1"/>
    <property type="molecule type" value="Genomic_DNA"/>
</dbReference>
<sequence>MPGMAVTKINNYINELNWPQFLQTPPGQPVVLGEATLAEWEEFVDSEDQALESTHMEWADGRILIVEVPSTVHGKVTGAIEYFLNHDALVENDFLTTNRDAFVETRRRLEPDTSYGPVVGTTTPLGGVLPTGVTNWGDFTTLKVEVALLSTVGEVGVSRTWGHQAGHLDWKADQWATFPGVEYVLCVATDEDLSFCQYKLHSVTTVGAALTPIAPIDVVAPQTVVRMDASTALIIHVPLRRPHRGLCRCRVDGTRTGRKLRHL</sequence>
<name>A0A6A3LIZ3_9STRA</name>
<evidence type="ECO:0000313" key="3">
    <source>
        <dbReference type="Proteomes" id="UP000460718"/>
    </source>
</evidence>
<evidence type="ECO:0000313" key="4">
    <source>
        <dbReference type="Proteomes" id="UP000476176"/>
    </source>
</evidence>
<evidence type="ECO:0000313" key="1">
    <source>
        <dbReference type="EMBL" id="KAE9016114.1"/>
    </source>
</evidence>
<accession>A0A6A3LIZ3</accession>